<gene>
    <name evidence="2" type="ORF">BU14_1180s0004</name>
</gene>
<evidence type="ECO:0000313" key="2">
    <source>
        <dbReference type="EMBL" id="OSX69769.1"/>
    </source>
</evidence>
<sequence length="255" mass="26662">MAPALRGVRGVDDPNVPGARDYVLVNWAVVSLPSVGGGGSSPTGPRGRPPPRPSAAFGGATWSSSRTPAGGGRRRRRWRWRGGVGRLVGGRPGGAPRQAPRRLAVRLGRVDRGALRRRGGGADASAGGYCWVEGDVRAAGVREGGGVGRLARFWAGPTGAAGRPRGGHCMATRPRRAGASATARRRRSGGHPGGVGGADGGRHGGTAACRRLTGERFGCTPEWRGRRGWQATGRQRTDTRASEQASSGWRRRRPH</sequence>
<accession>A0A1X6NM92</accession>
<evidence type="ECO:0000256" key="1">
    <source>
        <dbReference type="SAM" id="MobiDB-lite"/>
    </source>
</evidence>
<proteinExistence type="predicted"/>
<feature type="compositionally biased region" description="Gly residues" evidence="1">
    <location>
        <begin position="190"/>
        <end position="199"/>
    </location>
</feature>
<dbReference type="AlphaFoldDB" id="A0A1X6NM92"/>
<name>A0A1X6NM92_PORUM</name>
<feature type="region of interest" description="Disordered" evidence="1">
    <location>
        <begin position="34"/>
        <end position="76"/>
    </location>
</feature>
<dbReference type="EMBL" id="KV919411">
    <property type="protein sequence ID" value="OSX69769.1"/>
    <property type="molecule type" value="Genomic_DNA"/>
</dbReference>
<organism evidence="2 3">
    <name type="scientific">Porphyra umbilicalis</name>
    <name type="common">Purple laver</name>
    <name type="synonym">Red alga</name>
    <dbReference type="NCBI Taxonomy" id="2786"/>
    <lineage>
        <taxon>Eukaryota</taxon>
        <taxon>Rhodophyta</taxon>
        <taxon>Bangiophyceae</taxon>
        <taxon>Bangiales</taxon>
        <taxon>Bangiaceae</taxon>
        <taxon>Porphyra</taxon>
    </lineage>
</organism>
<dbReference type="Proteomes" id="UP000218209">
    <property type="component" value="Unassembled WGS sequence"/>
</dbReference>
<evidence type="ECO:0000313" key="3">
    <source>
        <dbReference type="Proteomes" id="UP000218209"/>
    </source>
</evidence>
<keyword evidence="3" id="KW-1185">Reference proteome</keyword>
<reference evidence="2 3" key="1">
    <citation type="submission" date="2017-03" db="EMBL/GenBank/DDBJ databases">
        <title>WGS assembly of Porphyra umbilicalis.</title>
        <authorList>
            <person name="Brawley S.H."/>
            <person name="Blouin N.A."/>
            <person name="Ficko-Blean E."/>
            <person name="Wheeler G.L."/>
            <person name="Lohr M."/>
            <person name="Goodson H.V."/>
            <person name="Jenkins J.W."/>
            <person name="Blaby-Haas C.E."/>
            <person name="Helliwell K.E."/>
            <person name="Chan C."/>
            <person name="Marriage T."/>
            <person name="Bhattacharya D."/>
            <person name="Klein A.S."/>
            <person name="Badis Y."/>
            <person name="Brodie J."/>
            <person name="Cao Y."/>
            <person name="Collen J."/>
            <person name="Dittami S.M."/>
            <person name="Gachon C.M."/>
            <person name="Green B.R."/>
            <person name="Karpowicz S."/>
            <person name="Kim J.W."/>
            <person name="Kudahl U."/>
            <person name="Lin S."/>
            <person name="Michel G."/>
            <person name="Mittag M."/>
            <person name="Olson B.J."/>
            <person name="Pangilinan J."/>
            <person name="Peng Y."/>
            <person name="Qiu H."/>
            <person name="Shu S."/>
            <person name="Singer J.T."/>
            <person name="Smith A.G."/>
            <person name="Sprecher B.N."/>
            <person name="Wagner V."/>
            <person name="Wang W."/>
            <person name="Wang Z.-Y."/>
            <person name="Yan J."/>
            <person name="Yarish C."/>
            <person name="Zoeuner-Riek S."/>
            <person name="Zhuang Y."/>
            <person name="Zou Y."/>
            <person name="Lindquist E.A."/>
            <person name="Grimwood J."/>
            <person name="Barry K."/>
            <person name="Rokhsar D.S."/>
            <person name="Schmutz J."/>
            <person name="Stiller J.W."/>
            <person name="Grossman A.R."/>
            <person name="Prochnik S.E."/>
        </authorList>
    </citation>
    <scope>NUCLEOTIDE SEQUENCE [LARGE SCALE GENOMIC DNA]</scope>
    <source>
        <strain evidence="2">4086291</strain>
    </source>
</reference>
<protein>
    <submittedName>
        <fullName evidence="2">Uncharacterized protein</fullName>
    </submittedName>
</protein>
<feature type="region of interest" description="Disordered" evidence="1">
    <location>
        <begin position="159"/>
        <end position="255"/>
    </location>
</feature>